<dbReference type="RefSeq" id="XP_031000475.1">
    <property type="nucleotide sequence ID" value="XM_031136831.1"/>
</dbReference>
<proteinExistence type="predicted"/>
<evidence type="ECO:0000313" key="2">
    <source>
        <dbReference type="Proteomes" id="UP000319257"/>
    </source>
</evidence>
<dbReference type="Pfam" id="PF26639">
    <property type="entry name" value="Het-6_barrel"/>
    <property type="match status" value="1"/>
</dbReference>
<dbReference type="InterPro" id="IPR052895">
    <property type="entry name" value="HetReg/Transcr_Mod"/>
</dbReference>
<dbReference type="GeneID" id="41970068"/>
<evidence type="ECO:0000313" key="1">
    <source>
        <dbReference type="EMBL" id="TPX18764.1"/>
    </source>
</evidence>
<name>A0A507BJ03_9PEZI</name>
<dbReference type="AlphaFoldDB" id="A0A507BJ03"/>
<sequence>MMFPSWVPRWSTFSDIDAQPLPLTYTYDHRLKPYAAGGYGSAFAVHISSDYIISVTGSIVDVVAWTSLALKVENLRSNVHLWKPRFRDSKLSAIETTWLSLLDQAEQSPESLVSDLSLTVVRGHQTSSDYVQNFLAYCELVRKLAGSEGDSPFPSPSPGEFSPSDGEWALTRCRDRRIAYTANKRMALVPLVAEDEDVCCVVKGMATPVILRPTSKDTYQLVGDAYVNGIMNGELL</sequence>
<accession>A0A507BJ03</accession>
<reference evidence="1 2" key="1">
    <citation type="submission" date="2019-06" db="EMBL/GenBank/DDBJ databases">
        <title>Draft genome sequence of the filamentous fungus Phialemoniopsis curvata isolated from diesel fuel.</title>
        <authorList>
            <person name="Varaljay V.A."/>
            <person name="Lyon W.J."/>
            <person name="Crouch A.L."/>
            <person name="Drake C.E."/>
            <person name="Hollomon J.M."/>
            <person name="Nadeau L.J."/>
            <person name="Nunn H.S."/>
            <person name="Stevenson B.S."/>
            <person name="Bojanowski C.L."/>
            <person name="Crookes-Goodson W.J."/>
        </authorList>
    </citation>
    <scope>NUCLEOTIDE SEQUENCE [LARGE SCALE GENOMIC DNA]</scope>
    <source>
        <strain evidence="1 2">D216</strain>
    </source>
</reference>
<dbReference type="STRING" id="1093900.A0A507BJ03"/>
<dbReference type="PANTHER" id="PTHR24148">
    <property type="entry name" value="ANKYRIN REPEAT DOMAIN-CONTAINING PROTEIN 39 HOMOLOG-RELATED"/>
    <property type="match status" value="1"/>
</dbReference>
<dbReference type="OrthoDB" id="2288928at2759"/>
<protein>
    <submittedName>
        <fullName evidence="1">Uncharacterized protein</fullName>
    </submittedName>
</protein>
<gene>
    <name evidence="1" type="ORF">E0L32_002621</name>
</gene>
<dbReference type="InParanoid" id="A0A507BJ03"/>
<dbReference type="EMBL" id="SKBQ01000010">
    <property type="protein sequence ID" value="TPX18764.1"/>
    <property type="molecule type" value="Genomic_DNA"/>
</dbReference>
<dbReference type="Proteomes" id="UP000319257">
    <property type="component" value="Unassembled WGS sequence"/>
</dbReference>
<comment type="caution">
    <text evidence="1">The sequence shown here is derived from an EMBL/GenBank/DDBJ whole genome shotgun (WGS) entry which is preliminary data.</text>
</comment>
<dbReference type="PANTHER" id="PTHR24148:SF64">
    <property type="entry name" value="HETEROKARYON INCOMPATIBILITY DOMAIN-CONTAINING PROTEIN"/>
    <property type="match status" value="1"/>
</dbReference>
<organism evidence="1 2">
    <name type="scientific">Thyridium curvatum</name>
    <dbReference type="NCBI Taxonomy" id="1093900"/>
    <lineage>
        <taxon>Eukaryota</taxon>
        <taxon>Fungi</taxon>
        <taxon>Dikarya</taxon>
        <taxon>Ascomycota</taxon>
        <taxon>Pezizomycotina</taxon>
        <taxon>Sordariomycetes</taxon>
        <taxon>Sordariomycetidae</taxon>
        <taxon>Thyridiales</taxon>
        <taxon>Thyridiaceae</taxon>
        <taxon>Thyridium</taxon>
    </lineage>
</organism>
<keyword evidence="2" id="KW-1185">Reference proteome</keyword>